<keyword evidence="6 8" id="KW-1133">Transmembrane helix</keyword>
<evidence type="ECO:0000313" key="10">
    <source>
        <dbReference type="Proteomes" id="UP000468766"/>
    </source>
</evidence>
<dbReference type="GO" id="GO:0008360">
    <property type="term" value="P:regulation of cell shape"/>
    <property type="evidence" value="ECO:0007669"/>
    <property type="project" value="UniProtKB-KW"/>
</dbReference>
<dbReference type="GO" id="GO:0005886">
    <property type="term" value="C:plasma membrane"/>
    <property type="evidence" value="ECO:0007669"/>
    <property type="project" value="UniProtKB-SubCell"/>
</dbReference>
<evidence type="ECO:0000256" key="8">
    <source>
        <dbReference type="SAM" id="Phobius"/>
    </source>
</evidence>
<dbReference type="PIRSF" id="PIRSF037497">
    <property type="entry name" value="MreD_Clostridium/Treponema_prd"/>
    <property type="match status" value="1"/>
</dbReference>
<organism evidence="9 10">
    <name type="scientific">Heliorestis acidaminivorans</name>
    <dbReference type="NCBI Taxonomy" id="553427"/>
    <lineage>
        <taxon>Bacteria</taxon>
        <taxon>Bacillati</taxon>
        <taxon>Bacillota</taxon>
        <taxon>Clostridia</taxon>
        <taxon>Eubacteriales</taxon>
        <taxon>Heliobacteriaceae</taxon>
        <taxon>Heliorestis</taxon>
    </lineage>
</organism>
<feature type="transmembrane region" description="Helical" evidence="8">
    <location>
        <begin position="68"/>
        <end position="86"/>
    </location>
</feature>
<feature type="transmembrane region" description="Helical" evidence="8">
    <location>
        <begin position="33"/>
        <end position="61"/>
    </location>
</feature>
<dbReference type="NCBIfam" id="TIGR03426">
    <property type="entry name" value="shape_MreD"/>
    <property type="match status" value="1"/>
</dbReference>
<feature type="transmembrane region" description="Helical" evidence="8">
    <location>
        <begin position="129"/>
        <end position="148"/>
    </location>
</feature>
<dbReference type="Pfam" id="PF04093">
    <property type="entry name" value="MreD"/>
    <property type="match status" value="1"/>
</dbReference>
<keyword evidence="5" id="KW-0133">Cell shape</keyword>
<evidence type="ECO:0000256" key="4">
    <source>
        <dbReference type="ARBA" id="ARBA00022692"/>
    </source>
</evidence>
<comment type="similarity">
    <text evidence="2">Belongs to the MreD family.</text>
</comment>
<evidence type="ECO:0000313" key="9">
    <source>
        <dbReference type="EMBL" id="KAB2952338.1"/>
    </source>
</evidence>
<evidence type="ECO:0000256" key="1">
    <source>
        <dbReference type="ARBA" id="ARBA00004651"/>
    </source>
</evidence>
<dbReference type="AlphaFoldDB" id="A0A6I0ETE6"/>
<keyword evidence="4 8" id="KW-0812">Transmembrane</keyword>
<evidence type="ECO:0000256" key="2">
    <source>
        <dbReference type="ARBA" id="ARBA00007776"/>
    </source>
</evidence>
<name>A0A6I0ETE6_9FIRM</name>
<dbReference type="RefSeq" id="WP_151620189.1">
    <property type="nucleotide sequence ID" value="NZ_WBXO01000006.1"/>
</dbReference>
<evidence type="ECO:0000256" key="3">
    <source>
        <dbReference type="ARBA" id="ARBA00022475"/>
    </source>
</evidence>
<comment type="subcellular location">
    <subcellularLocation>
        <location evidence="1">Cell membrane</location>
        <topology evidence="1">Multi-pass membrane protein</topology>
    </subcellularLocation>
</comment>
<keyword evidence="3" id="KW-1003">Cell membrane</keyword>
<evidence type="ECO:0000256" key="5">
    <source>
        <dbReference type="ARBA" id="ARBA00022960"/>
    </source>
</evidence>
<dbReference type="Proteomes" id="UP000468766">
    <property type="component" value="Unassembled WGS sequence"/>
</dbReference>
<dbReference type="InterPro" id="IPR017225">
    <property type="entry name" value="Cell_shape_determin_MreD_prd"/>
</dbReference>
<keyword evidence="10" id="KW-1185">Reference proteome</keyword>
<dbReference type="OrthoDB" id="9796616at2"/>
<sequence>MRYLLITLFLVLAVVLQTTFFHTFSIQGIGPNLVLILVVFFSLLQGSRAGSFFGLLAGLFLDLISGRYIGLNTLTLAAVGGLIGLIEGRLYKDNLLVPMGAVLVATIILNLLAYLLALFAGLQITFKTLWMTLLIQALYNTALVPLFYGKFYHSTTQGWLRKEEVGS</sequence>
<protein>
    <submittedName>
        <fullName evidence="9">Rod shape-determining protein MreD</fullName>
    </submittedName>
</protein>
<feature type="transmembrane region" description="Helical" evidence="8">
    <location>
        <begin position="98"/>
        <end position="122"/>
    </location>
</feature>
<keyword evidence="7 8" id="KW-0472">Membrane</keyword>
<comment type="caution">
    <text evidence="9">The sequence shown here is derived from an EMBL/GenBank/DDBJ whole genome shotgun (WGS) entry which is preliminary data.</text>
</comment>
<accession>A0A6I0ETE6</accession>
<dbReference type="EMBL" id="WBXO01000006">
    <property type="protein sequence ID" value="KAB2952338.1"/>
    <property type="molecule type" value="Genomic_DNA"/>
</dbReference>
<gene>
    <name evidence="9" type="primary">mreD</name>
    <name evidence="9" type="ORF">F9B85_09280</name>
</gene>
<evidence type="ECO:0000256" key="7">
    <source>
        <dbReference type="ARBA" id="ARBA00023136"/>
    </source>
</evidence>
<evidence type="ECO:0000256" key="6">
    <source>
        <dbReference type="ARBA" id="ARBA00022989"/>
    </source>
</evidence>
<proteinExistence type="inferred from homology"/>
<reference evidence="9 10" key="1">
    <citation type="submission" date="2019-10" db="EMBL/GenBank/DDBJ databases">
        <title>Whole-genome sequence of the extremophile Heliorestis acidaminivorans DSM 24790.</title>
        <authorList>
            <person name="Kyndt J.A."/>
            <person name="Meyer T.E."/>
        </authorList>
    </citation>
    <scope>NUCLEOTIDE SEQUENCE [LARGE SCALE GENOMIC DNA]</scope>
    <source>
        <strain evidence="9 10">DSM 24790</strain>
    </source>
</reference>
<dbReference type="InterPro" id="IPR007227">
    <property type="entry name" value="Cell_shape_determining_MreD"/>
</dbReference>